<feature type="compositionally biased region" description="Basic and acidic residues" evidence="8">
    <location>
        <begin position="760"/>
        <end position="776"/>
    </location>
</feature>
<protein>
    <submittedName>
        <fullName evidence="9">HDA1 complex subunit</fullName>
    </submittedName>
</protein>
<dbReference type="GO" id="GO:0050660">
    <property type="term" value="F:flavin adenine dinucleotide binding"/>
    <property type="evidence" value="ECO:0007669"/>
    <property type="project" value="InterPro"/>
</dbReference>
<dbReference type="Gene3D" id="3.50.50.60">
    <property type="entry name" value="FAD/NAD(P)-binding domain"/>
    <property type="match status" value="2"/>
</dbReference>
<keyword evidence="5" id="KW-0521">NADP</keyword>
<dbReference type="InterPro" id="IPR021006">
    <property type="entry name" value="Hda2/3"/>
</dbReference>
<feature type="region of interest" description="Disordered" evidence="8">
    <location>
        <begin position="1461"/>
        <end position="1520"/>
    </location>
</feature>
<feature type="region of interest" description="Disordered" evidence="8">
    <location>
        <begin position="1377"/>
        <end position="1401"/>
    </location>
</feature>
<dbReference type="Gene3D" id="3.40.50.12360">
    <property type="match status" value="1"/>
</dbReference>
<reference evidence="10" key="1">
    <citation type="journal article" date="2014" name="Genome Announc.">
        <title>Draft genome sequence of the formaldehyde-resistant fungus Byssochlamys spectabilis No. 5 (anamorph Paecilomyces variotii No. 5) (NBRC109023).</title>
        <authorList>
            <person name="Oka T."/>
            <person name="Ekino K."/>
            <person name="Fukuda K."/>
            <person name="Nomura Y."/>
        </authorList>
    </citation>
    <scope>NUCLEOTIDE SEQUENCE [LARGE SCALE GENOMIC DNA]</scope>
    <source>
        <strain evidence="10">No. 5 / NBRC 109023</strain>
    </source>
</reference>
<dbReference type="InterPro" id="IPR036188">
    <property type="entry name" value="FAD/NAD-bd_sf"/>
</dbReference>
<evidence type="ECO:0000256" key="6">
    <source>
        <dbReference type="ARBA" id="ARBA00023002"/>
    </source>
</evidence>
<keyword evidence="10" id="KW-1185">Reference proteome</keyword>
<comment type="cofactor">
    <cofactor evidence="1">
        <name>FAD</name>
        <dbReference type="ChEBI" id="CHEBI:57692"/>
    </cofactor>
</comment>
<evidence type="ECO:0000313" key="9">
    <source>
        <dbReference type="EMBL" id="GAD96849.1"/>
    </source>
</evidence>
<keyword evidence="6" id="KW-0560">Oxidoreductase</keyword>
<dbReference type="HOGENOM" id="CLU_004103_0_0_1"/>
<feature type="compositionally biased region" description="Basic and acidic residues" evidence="8">
    <location>
        <begin position="453"/>
        <end position="463"/>
    </location>
</feature>
<dbReference type="OrthoDB" id="66881at2759"/>
<evidence type="ECO:0000256" key="2">
    <source>
        <dbReference type="ARBA" id="ARBA00009183"/>
    </source>
</evidence>
<dbReference type="Pfam" id="PF13450">
    <property type="entry name" value="NAD_binding_8"/>
    <property type="match status" value="1"/>
</dbReference>
<dbReference type="Proteomes" id="UP000018001">
    <property type="component" value="Unassembled WGS sequence"/>
</dbReference>
<feature type="region of interest" description="Disordered" evidence="8">
    <location>
        <begin position="539"/>
        <end position="607"/>
    </location>
</feature>
<dbReference type="FunFam" id="3.50.50.60:FF:000138">
    <property type="entry name" value="Flavin-containing monooxygenase"/>
    <property type="match status" value="1"/>
</dbReference>
<dbReference type="GO" id="GO:0050661">
    <property type="term" value="F:NADP binding"/>
    <property type="evidence" value="ECO:0007669"/>
    <property type="project" value="InterPro"/>
</dbReference>
<dbReference type="InParanoid" id="V5FGP0"/>
<feature type="compositionally biased region" description="Low complexity" evidence="8">
    <location>
        <begin position="809"/>
        <end position="821"/>
    </location>
</feature>
<gene>
    <name evidence="9" type="ORF">PVAR5_5514</name>
</gene>
<feature type="compositionally biased region" description="Polar residues" evidence="8">
    <location>
        <begin position="550"/>
        <end position="560"/>
    </location>
</feature>
<feature type="compositionally biased region" description="Polar residues" evidence="8">
    <location>
        <begin position="743"/>
        <end position="757"/>
    </location>
</feature>
<feature type="compositionally biased region" description="Polar residues" evidence="8">
    <location>
        <begin position="794"/>
        <end position="804"/>
    </location>
</feature>
<evidence type="ECO:0000256" key="4">
    <source>
        <dbReference type="ARBA" id="ARBA00022827"/>
    </source>
</evidence>
<feature type="compositionally biased region" description="Basic residues" evidence="8">
    <location>
        <begin position="464"/>
        <end position="476"/>
    </location>
</feature>
<dbReference type="GO" id="GO:0070823">
    <property type="term" value="C:HDA1 complex"/>
    <property type="evidence" value="ECO:0007669"/>
    <property type="project" value="InterPro"/>
</dbReference>
<dbReference type="Pfam" id="PF00743">
    <property type="entry name" value="FMO-like"/>
    <property type="match status" value="2"/>
</dbReference>
<proteinExistence type="inferred from homology"/>
<dbReference type="SUPFAM" id="SSF51905">
    <property type="entry name" value="FAD/NAD(P)-binding domain"/>
    <property type="match status" value="2"/>
</dbReference>
<keyword evidence="3" id="KW-0285">Flavoprotein</keyword>
<evidence type="ECO:0000256" key="7">
    <source>
        <dbReference type="ARBA" id="ARBA00023033"/>
    </source>
</evidence>
<dbReference type="InterPro" id="IPR027267">
    <property type="entry name" value="AH/BAR_dom_sf"/>
</dbReference>
<dbReference type="EMBL" id="BAUL01000177">
    <property type="protein sequence ID" value="GAD96849.1"/>
    <property type="molecule type" value="Genomic_DNA"/>
</dbReference>
<sequence length="1520" mass="169538">MTAISKIRNIAIIGAGPSGLAAAKYLLAEKSFDKIDIFEQRSKPGGTWNYSRGIDKTGATTPVPQLDPRQPVEEPIWHQKGDREGDNEATFLSPLYERLETNIPKYLMQFSDKPFPADAQLFPAFQTVTEYLHEYADDVRELIHFETQVLDVISGQKGSWVLTRKNLQSGHVEIDAYDAVVVASGHYTVPYVPAIEGIEAWNLAYPGVISHSKTYDSPEAFKGKKVIVVGNSASGIDIGAQIASVSKGPLLASSRSESYLSPGPAADRIEYPEIVEFLSPDTQDRAVRFKDGRIEDGIGAILFCTGYLYSFPFLSSLEPPVVRDGSRTLNVYQQIFYIENPTLVFPVLPQKVIPFPLSENQAAVFARVFSGRLSLPSKAEMKAWEESVVAEKGDGKTFHVLAFPKDAEYLNFLYDWAASARDELELSNEGKGKLGEPKECANDAAIEAWEEKKRKENEAGIRPRRERRLYRGKRRQSAHDTRSSEHRSVHPRRNSAEQGTSDCQSSSPLFLPFETVPETYSTESTQKVRVEGYIFRSGISRERPEGGAGSETSSGIRNSASPPPTTRTSSVENTLLPLIDTTLQSSGTQQNSWTKSTQNSLASRARSPSSSAISELLSLSRDRIINQHYPSLRRFYLFQAKTVQAEEIAETQSIPEALPVRLETPSAQAKKSTQSQLSSIPETVFDSNRNPVISQKGYELDIHNQFSVSVSLRHTQDSNLGAGPVLCRRIRPFSAFRNHFTKTPSIMENNPDNTGQPRSDVPERYDHVRGSTPREKLRNMYSQLQASFPPRPLQSVSASATPSSAGDIEPAAASAPETTSPLSIRVDKEPTSHAVPGHDQSGQEYGGAALSEYHEGPLMQTIQPSELTVGPAEEAPPGSVQLGASEFAMTLPMDSRVKDEYDRILTDESYVIKNFHSLFMPETTLGDIERDQVITQMRGVVEKLNNTTVHPDLNIAEHIKDSANDPKKEAAWAEYCSSKFQLLGHFVEIAEHHELHIIIMVREGKAIDLVERYLLGKGFSYPRPRSEMGSGTNVEIAMIKEALSFGIRSAQNDGTIEVYRNPTAIFSLDSSFNAKNPSIEHLRTTFARNGNLLPVVRFLISNSSEHIERCLPNLTELQRLRLLTHYIYRLHDVVGDVQDDALNVHEDAEELLSYLLSDNFNASWSWPTIEPLQILSPAEIASALGPEAIDPSIHYMQAASSTQKRVLDGDNTDEPSTKRQRFLASQDTSQFSNSTAQASQTLGNDLQSLERNLMEMRNIHAIELQRLQTALSEAQSGLKQKATELADLQHRYESRTKDLHRTRQERDRLVETTTKSEQRIEKQRDEIVKLKDERTQLKHDLEAARGALKSGGGLEADLEASREEVRRLLQDNANLERRADYEKKQSEYTREQYQNASTAAAQSGIEIRQLKEQNEELKRKAAANAAKLKEIKTSNDESRHLARVQELETTLASRDELLRKKEDELRDFRRNRPSTRSTSTQPRSPKWTAANSRPSSPGVNNNSGAASRGSALRFSSEMSA</sequence>
<feature type="compositionally biased region" description="Polar residues" evidence="8">
    <location>
        <begin position="581"/>
        <end position="599"/>
    </location>
</feature>
<comment type="caution">
    <text evidence="9">The sequence shown here is derived from an EMBL/GenBank/DDBJ whole genome shotgun (WGS) entry which is preliminary data.</text>
</comment>
<comment type="similarity">
    <text evidence="2">Belongs to the FMO family.</text>
</comment>
<dbReference type="InterPro" id="IPR050346">
    <property type="entry name" value="FMO-like"/>
</dbReference>
<dbReference type="Pfam" id="PF11496">
    <property type="entry name" value="HDA2-3"/>
    <property type="match status" value="1"/>
</dbReference>
<accession>V5FGP0</accession>
<name>V5FGP0_BYSSN</name>
<feature type="compositionally biased region" description="Polar residues" evidence="8">
    <location>
        <begin position="1391"/>
        <end position="1401"/>
    </location>
</feature>
<dbReference type="eggNOG" id="KOG1399">
    <property type="taxonomic scope" value="Eukaryota"/>
</dbReference>
<feature type="compositionally biased region" description="Basic and acidic residues" evidence="8">
    <location>
        <begin position="1377"/>
        <end position="1390"/>
    </location>
</feature>
<organism evidence="9 10">
    <name type="scientific">Byssochlamys spectabilis (strain No. 5 / NBRC 109023)</name>
    <name type="common">Paecilomyces variotii</name>
    <dbReference type="NCBI Taxonomy" id="1356009"/>
    <lineage>
        <taxon>Eukaryota</taxon>
        <taxon>Fungi</taxon>
        <taxon>Dikarya</taxon>
        <taxon>Ascomycota</taxon>
        <taxon>Pezizomycotina</taxon>
        <taxon>Eurotiomycetes</taxon>
        <taxon>Eurotiomycetidae</taxon>
        <taxon>Eurotiales</taxon>
        <taxon>Thermoascaceae</taxon>
        <taxon>Paecilomyces</taxon>
    </lineage>
</organism>
<feature type="region of interest" description="Disordered" evidence="8">
    <location>
        <begin position="788"/>
        <end position="823"/>
    </location>
</feature>
<feature type="compositionally biased region" description="Polar residues" evidence="8">
    <location>
        <begin position="1489"/>
        <end position="1505"/>
    </location>
</feature>
<feature type="region of interest" description="Disordered" evidence="8">
    <location>
        <begin position="1201"/>
        <end position="1240"/>
    </location>
</feature>
<feature type="compositionally biased region" description="Basic and acidic residues" evidence="8">
    <location>
        <begin position="477"/>
        <end position="488"/>
    </location>
</feature>
<keyword evidence="7" id="KW-0503">Monooxygenase</keyword>
<evidence type="ECO:0000313" key="10">
    <source>
        <dbReference type="Proteomes" id="UP000018001"/>
    </source>
</evidence>
<keyword evidence="4" id="KW-0274">FAD</keyword>
<feature type="region of interest" description="Disordered" evidence="8">
    <location>
        <begin position="49"/>
        <end position="70"/>
    </location>
</feature>
<dbReference type="PANTHER" id="PTHR23023">
    <property type="entry name" value="DIMETHYLANILINE MONOOXYGENASE"/>
    <property type="match status" value="1"/>
</dbReference>
<feature type="region of interest" description="Disordered" evidence="8">
    <location>
        <begin position="453"/>
        <end position="510"/>
    </location>
</feature>
<feature type="region of interest" description="Disordered" evidence="8">
    <location>
        <begin position="743"/>
        <end position="776"/>
    </location>
</feature>
<evidence type="ECO:0000256" key="3">
    <source>
        <dbReference type="ARBA" id="ARBA00022630"/>
    </source>
</evidence>
<feature type="compositionally biased region" description="Low complexity" evidence="8">
    <location>
        <begin position="1474"/>
        <end position="1485"/>
    </location>
</feature>
<evidence type="ECO:0000256" key="8">
    <source>
        <dbReference type="SAM" id="MobiDB-lite"/>
    </source>
</evidence>
<dbReference type="InterPro" id="IPR038609">
    <property type="entry name" value="HDA1_su2/3_sf"/>
</dbReference>
<feature type="compositionally biased region" description="Polar residues" evidence="8">
    <location>
        <begin position="1223"/>
        <end position="1240"/>
    </location>
</feature>
<dbReference type="InterPro" id="IPR020946">
    <property type="entry name" value="Flavin_mOase-like"/>
</dbReference>
<evidence type="ECO:0000256" key="5">
    <source>
        <dbReference type="ARBA" id="ARBA00022857"/>
    </source>
</evidence>
<feature type="compositionally biased region" description="Polar residues" evidence="8">
    <location>
        <begin position="496"/>
        <end position="508"/>
    </location>
</feature>
<dbReference type="GO" id="GO:0004499">
    <property type="term" value="F:N,N-dimethylaniline monooxygenase activity"/>
    <property type="evidence" value="ECO:0007669"/>
    <property type="project" value="InterPro"/>
</dbReference>
<dbReference type="SUPFAM" id="SSF103657">
    <property type="entry name" value="BAR/IMD domain-like"/>
    <property type="match status" value="1"/>
</dbReference>
<evidence type="ECO:0000256" key="1">
    <source>
        <dbReference type="ARBA" id="ARBA00001974"/>
    </source>
</evidence>
<dbReference type="PRINTS" id="PR00370">
    <property type="entry name" value="FMOXYGENASE"/>
</dbReference>
<feature type="compositionally biased region" description="Basic and acidic residues" evidence="8">
    <location>
        <begin position="1461"/>
        <end position="1470"/>
    </location>
</feature>
<dbReference type="InterPro" id="IPR000960">
    <property type="entry name" value="Flavin_mOase"/>
</dbReference>